<dbReference type="PANTHER" id="PTHR11638">
    <property type="entry name" value="ATP-DEPENDENT CLP PROTEASE"/>
    <property type="match status" value="1"/>
</dbReference>
<dbReference type="Pfam" id="PF07724">
    <property type="entry name" value="AAA_2"/>
    <property type="match status" value="1"/>
</dbReference>
<dbReference type="InterPro" id="IPR003959">
    <property type="entry name" value="ATPase_AAA_core"/>
</dbReference>
<dbReference type="FunFam" id="3.40.50.300:FF:000025">
    <property type="entry name" value="ATP-dependent Clp protease subunit"/>
    <property type="match status" value="1"/>
</dbReference>
<evidence type="ECO:0000256" key="5">
    <source>
        <dbReference type="ARBA" id="ARBA00023054"/>
    </source>
</evidence>
<reference evidence="12 13" key="1">
    <citation type="journal article" date="2016" name="Nat. Commun.">
        <title>Thousands of microbial genomes shed light on interconnected biogeochemical processes in an aquifer system.</title>
        <authorList>
            <person name="Anantharaman K."/>
            <person name="Brown C.T."/>
            <person name="Hug L.A."/>
            <person name="Sharon I."/>
            <person name="Castelle C.J."/>
            <person name="Probst A.J."/>
            <person name="Thomas B.C."/>
            <person name="Singh A."/>
            <person name="Wilkins M.J."/>
            <person name="Karaoz U."/>
            <person name="Brodie E.L."/>
            <person name="Williams K.H."/>
            <person name="Hubbard S.S."/>
            <person name="Banfield J.F."/>
        </authorList>
    </citation>
    <scope>NUCLEOTIDE SEQUENCE [LARGE SCALE GENOMIC DNA]</scope>
</reference>
<dbReference type="EMBL" id="MHDB01000039">
    <property type="protein sequence ID" value="OGY30968.1"/>
    <property type="molecule type" value="Genomic_DNA"/>
</dbReference>
<evidence type="ECO:0000256" key="8">
    <source>
        <dbReference type="PROSITE-ProRule" id="PRU01251"/>
    </source>
</evidence>
<dbReference type="GO" id="GO:0005737">
    <property type="term" value="C:cytoplasm"/>
    <property type="evidence" value="ECO:0007669"/>
    <property type="project" value="UniProtKB-SubCell"/>
</dbReference>
<name>A0A1G1WT96_9BACT</name>
<keyword evidence="10" id="KW-0963">Cytoplasm</keyword>
<accession>A0A1G1WT96</accession>
<keyword evidence="4 9" id="KW-0067">ATP-binding</keyword>
<evidence type="ECO:0000256" key="4">
    <source>
        <dbReference type="ARBA" id="ARBA00022840"/>
    </source>
</evidence>
<evidence type="ECO:0000256" key="6">
    <source>
        <dbReference type="ARBA" id="ARBA00023186"/>
    </source>
</evidence>
<comment type="subcellular location">
    <subcellularLocation>
        <location evidence="10">Cytoplasm</location>
    </subcellularLocation>
</comment>
<comment type="similarity">
    <text evidence="1 9">Belongs to the ClpA/ClpB family.</text>
</comment>
<dbReference type="Pfam" id="PF00004">
    <property type="entry name" value="AAA"/>
    <property type="match status" value="1"/>
</dbReference>
<dbReference type="FunFam" id="1.10.8.60:FF:000017">
    <property type="entry name" value="ATP-dependent chaperone ClpB"/>
    <property type="match status" value="1"/>
</dbReference>
<dbReference type="GO" id="GO:0016887">
    <property type="term" value="F:ATP hydrolysis activity"/>
    <property type="evidence" value="ECO:0007669"/>
    <property type="project" value="InterPro"/>
</dbReference>
<comment type="subunit">
    <text evidence="7">Homohexamer. The oligomerization is ATP-dependent.</text>
</comment>
<dbReference type="NCBIfam" id="TIGR03346">
    <property type="entry name" value="chaperone_ClpB"/>
    <property type="match status" value="1"/>
</dbReference>
<dbReference type="InterPro" id="IPR001270">
    <property type="entry name" value="ClpA/B"/>
</dbReference>
<dbReference type="AlphaFoldDB" id="A0A1G1WT96"/>
<keyword evidence="2 8" id="KW-0677">Repeat</keyword>
<organism evidence="12 13">
    <name type="scientific">Candidatus Woykebacteria bacterium RIFCSPLOWO2_01_FULL_43_14</name>
    <dbReference type="NCBI Taxonomy" id="1802605"/>
    <lineage>
        <taxon>Bacteria</taxon>
        <taxon>Candidatus Woykeibacteriota</taxon>
    </lineage>
</organism>
<dbReference type="GO" id="GO:0042026">
    <property type="term" value="P:protein refolding"/>
    <property type="evidence" value="ECO:0007669"/>
    <property type="project" value="UniProtKB-UniRule"/>
</dbReference>
<dbReference type="InterPro" id="IPR050130">
    <property type="entry name" value="ClpA_ClpB"/>
</dbReference>
<dbReference type="CDD" id="cd19499">
    <property type="entry name" value="RecA-like_ClpB_Hsp104-like"/>
    <property type="match status" value="1"/>
</dbReference>
<evidence type="ECO:0000256" key="2">
    <source>
        <dbReference type="ARBA" id="ARBA00022737"/>
    </source>
</evidence>
<dbReference type="Pfam" id="PF17871">
    <property type="entry name" value="AAA_lid_9"/>
    <property type="match status" value="1"/>
</dbReference>
<dbReference type="SMART" id="SM00382">
    <property type="entry name" value="AAA"/>
    <property type="match status" value="2"/>
</dbReference>
<dbReference type="PROSITE" id="PS00870">
    <property type="entry name" value="CLPAB_1"/>
    <property type="match status" value="1"/>
</dbReference>
<feature type="coiled-coil region" evidence="10">
    <location>
        <begin position="413"/>
        <end position="534"/>
    </location>
</feature>
<comment type="subunit">
    <text evidence="10">Homohexamer; The oligomerization is ATP-dependent.</text>
</comment>
<dbReference type="Proteomes" id="UP000177718">
    <property type="component" value="Unassembled WGS sequence"/>
</dbReference>
<dbReference type="InterPro" id="IPR003593">
    <property type="entry name" value="AAA+_ATPase"/>
</dbReference>
<evidence type="ECO:0000313" key="13">
    <source>
        <dbReference type="Proteomes" id="UP000177718"/>
    </source>
</evidence>
<dbReference type="InterPro" id="IPR028299">
    <property type="entry name" value="ClpA/B_CS2"/>
</dbReference>
<evidence type="ECO:0000256" key="10">
    <source>
        <dbReference type="RuleBase" id="RU362034"/>
    </source>
</evidence>
<feature type="domain" description="Clp R" evidence="11">
    <location>
        <begin position="3"/>
        <end position="147"/>
    </location>
</feature>
<protein>
    <recommendedName>
        <fullName evidence="10">Chaperone protein ClpB</fullName>
    </recommendedName>
</protein>
<keyword evidence="3 9" id="KW-0547">Nucleotide-binding</keyword>
<dbReference type="InterPro" id="IPR004176">
    <property type="entry name" value="Clp_R_N"/>
</dbReference>
<sequence>MELPRFTLKSQEVIEAAQGLAAENNNPALTSLHLLAALLNQKDTIIEPLLNSLGANQVGLSSEIVSQIEKLPKSSNVSPDNLTIEPELRKVLDQSGREAKKLEDEYISVEHLLLSLIQTDSPAQKILLNNGLGFDTIANTLKSLRGNQKITDDSPETKFQVLDKYARNLTKLASEGKIDPVIGRDEEVRRVMQVLSRRTKNNPVLIGEPGVGKTAIVEGLAQRIVSGDVPDTLRNKEVVALDIASLLAGAKYRGEFEERLKSVLKEVTESNGKVILFIDELHTVVGAGASEGAIDAANMLKPALARGELHTIGATTLDEYRKYIEKDAALERRFQPVLVEEPSVEDTIAILRGIKEKYELHHGVRITDPAIIAAATLSHRYISNRFLPDKAVDLVDEATSALKMEVESMPVELDKLKRRVTQLEIEREALKKERDAESKERLHKLEEELATSKESSVSLEGRWKQEKEVILNLRKAQGELDKARFELEKAEREADLNKAAELKYGLIPELEKRLKEQEKKIKEQGKDGDQLLREEVTEEDIAKVVARWTGIPVNRLVESESSKYTHMEKELHKRMVDQNEAIQTVSNAIRRHRAGISEESRPIGSFIFLGPTGVGKTELAKSLAEFMFSDKNSMVRIDMSEYMEQHSVARLIGAPPGYIGFEEGGQLTEAIRRKPYSVILLDEIEKAHSSVFNTLLQVLDDGRLTDGRGRTVDFRNTVIIMTSNLGTEIIQKYSSTKTPAIMKEEIMGLVKTTFRPEFLNRVDSIVIFKTLSQENIKDIVGLQLKEVISRLEDKKITLLIKPSVYDLITREGYDPDYGARPLKRVIQERILDELALQIIENKIKPGDKVEVAVESNKVVFK</sequence>
<dbReference type="PRINTS" id="PR00300">
    <property type="entry name" value="CLPPROTEASEA"/>
</dbReference>
<dbReference type="InterPro" id="IPR027417">
    <property type="entry name" value="P-loop_NTPase"/>
</dbReference>
<dbReference type="InterPro" id="IPR041546">
    <property type="entry name" value="ClpA/ClpB_AAA_lid"/>
</dbReference>
<proteinExistence type="inferred from homology"/>
<dbReference type="CDD" id="cd00009">
    <property type="entry name" value="AAA"/>
    <property type="match status" value="1"/>
</dbReference>
<dbReference type="Pfam" id="PF10431">
    <property type="entry name" value="ClpB_D2-small"/>
    <property type="match status" value="1"/>
</dbReference>
<dbReference type="Pfam" id="PF02861">
    <property type="entry name" value="Clp_N"/>
    <property type="match status" value="1"/>
</dbReference>
<keyword evidence="5 10" id="KW-0175">Coiled coil</keyword>
<evidence type="ECO:0000256" key="7">
    <source>
        <dbReference type="ARBA" id="ARBA00026057"/>
    </source>
</evidence>
<dbReference type="SMART" id="SM01086">
    <property type="entry name" value="ClpB_D2-small"/>
    <property type="match status" value="1"/>
</dbReference>
<dbReference type="PROSITE" id="PS00871">
    <property type="entry name" value="CLPAB_2"/>
    <property type="match status" value="1"/>
</dbReference>
<dbReference type="Gene3D" id="3.40.50.300">
    <property type="entry name" value="P-loop containing nucleotide triphosphate hydrolases"/>
    <property type="match status" value="3"/>
</dbReference>
<dbReference type="InterPro" id="IPR036628">
    <property type="entry name" value="Clp_N_dom_sf"/>
</dbReference>
<dbReference type="STRING" id="1802605.A3A61_01855"/>
<comment type="function">
    <text evidence="10">Part of a stress-induced multi-chaperone system, it is involved in the recovery of the cell from heat-induced damage, in cooperation with DnaK, DnaJ and GrpE.</text>
</comment>
<dbReference type="GO" id="GO:0005524">
    <property type="term" value="F:ATP binding"/>
    <property type="evidence" value="ECO:0007669"/>
    <property type="project" value="UniProtKB-UniRule"/>
</dbReference>
<gene>
    <name evidence="10" type="primary">clpB</name>
    <name evidence="12" type="ORF">A3A61_01855</name>
</gene>
<evidence type="ECO:0000313" key="12">
    <source>
        <dbReference type="EMBL" id="OGY30968.1"/>
    </source>
</evidence>
<evidence type="ECO:0000256" key="1">
    <source>
        <dbReference type="ARBA" id="ARBA00008675"/>
    </source>
</evidence>
<keyword evidence="10" id="KW-0346">Stress response</keyword>
<dbReference type="SUPFAM" id="SSF81923">
    <property type="entry name" value="Double Clp-N motif"/>
    <property type="match status" value="1"/>
</dbReference>
<evidence type="ECO:0000256" key="3">
    <source>
        <dbReference type="ARBA" id="ARBA00022741"/>
    </source>
</evidence>
<comment type="caution">
    <text evidence="12">The sequence shown here is derived from an EMBL/GenBank/DDBJ whole genome shotgun (WGS) entry which is preliminary data.</text>
</comment>
<dbReference type="PROSITE" id="PS51903">
    <property type="entry name" value="CLP_R"/>
    <property type="match status" value="1"/>
</dbReference>
<dbReference type="FunFam" id="3.40.50.300:FF:000010">
    <property type="entry name" value="Chaperone clpB 1, putative"/>
    <property type="match status" value="1"/>
</dbReference>
<dbReference type="InterPro" id="IPR019489">
    <property type="entry name" value="Clp_ATPase_C"/>
</dbReference>
<evidence type="ECO:0000259" key="11">
    <source>
        <dbReference type="PROSITE" id="PS51903"/>
    </source>
</evidence>
<dbReference type="InterPro" id="IPR018368">
    <property type="entry name" value="ClpA/B_CS1"/>
</dbReference>
<dbReference type="InterPro" id="IPR017730">
    <property type="entry name" value="Chaperonin_ClpB"/>
</dbReference>
<evidence type="ECO:0000256" key="9">
    <source>
        <dbReference type="RuleBase" id="RU004432"/>
    </source>
</evidence>
<dbReference type="SUPFAM" id="SSF52540">
    <property type="entry name" value="P-loop containing nucleoside triphosphate hydrolases"/>
    <property type="match status" value="2"/>
</dbReference>
<dbReference type="Gene3D" id="1.10.8.60">
    <property type="match status" value="1"/>
</dbReference>
<dbReference type="GO" id="GO:0034605">
    <property type="term" value="P:cellular response to heat"/>
    <property type="evidence" value="ECO:0007669"/>
    <property type="project" value="TreeGrafter"/>
</dbReference>
<dbReference type="PANTHER" id="PTHR11638:SF18">
    <property type="entry name" value="HEAT SHOCK PROTEIN 104"/>
    <property type="match status" value="1"/>
</dbReference>
<keyword evidence="6 9" id="KW-0143">Chaperone</keyword>
<dbReference type="Gene3D" id="1.10.1780.10">
    <property type="entry name" value="Clp, N-terminal domain"/>
    <property type="match status" value="1"/>
</dbReference>
<dbReference type="FunFam" id="3.40.50.300:FF:000120">
    <property type="entry name" value="ATP-dependent chaperone ClpB"/>
    <property type="match status" value="1"/>
</dbReference>